<evidence type="ECO:0000259" key="7">
    <source>
        <dbReference type="Pfam" id="PF02272"/>
    </source>
</evidence>
<feature type="domain" description="RecJ OB" evidence="8">
    <location>
        <begin position="436"/>
        <end position="527"/>
    </location>
</feature>
<dbReference type="InterPro" id="IPR038763">
    <property type="entry name" value="DHH_sf"/>
</dbReference>
<comment type="similarity">
    <text evidence="1">Belongs to the RecJ family.</text>
</comment>
<reference evidence="9" key="2">
    <citation type="journal article" date="2021" name="PeerJ">
        <title>Extensive microbial diversity within the chicken gut microbiome revealed by metagenomics and culture.</title>
        <authorList>
            <person name="Gilroy R."/>
            <person name="Ravi A."/>
            <person name="Getino M."/>
            <person name="Pursley I."/>
            <person name="Horton D.L."/>
            <person name="Alikhan N.F."/>
            <person name="Baker D."/>
            <person name="Gharbi K."/>
            <person name="Hall N."/>
            <person name="Watson M."/>
            <person name="Adriaenssens E.M."/>
            <person name="Foster-Nyarko E."/>
            <person name="Jarju S."/>
            <person name="Secka A."/>
            <person name="Antonio M."/>
            <person name="Oren A."/>
            <person name="Chaudhuri R.R."/>
            <person name="La Ragione R."/>
            <person name="Hildebrand F."/>
            <person name="Pallen M.J."/>
        </authorList>
    </citation>
    <scope>NUCLEOTIDE SEQUENCE</scope>
    <source>
        <strain evidence="9">9366</strain>
    </source>
</reference>
<evidence type="ECO:0000256" key="2">
    <source>
        <dbReference type="ARBA" id="ARBA00019841"/>
    </source>
</evidence>
<dbReference type="InterPro" id="IPR003156">
    <property type="entry name" value="DHHA1_dom"/>
</dbReference>
<sequence length="744" mass="81644">MTQSEEKSIIERLLRERGISKEEELKFFSPSLDDLTPLKDYAGLREAAKRLLLAIREKQKIVIYGDYDCDGLCATAILYEYLTSLGADCGYYIPDRHTEGYGINFDALADIAEREFPDLIISVDCGITSCEEVRFAQEVLGIDMIITDHHEPPAELPDCPVFDPKLSAPPAYRDLCGAGVAFTLVRALDKKASENFLDIAAIATVADVVPLTRDNRAIVSLGLAQLNKRRRRGLNMLMDSCVRGKVTSRDVAFKLGPRINATGRVETARDTVALFYEKDAFLLETLVRNINDCNERRKQFTRDLTEACVEKLQGSDVLEKRVIVLYDPYWDDGVLGITASRLVELYDRPVILITDSGAEAKGSGRSVEGVDILDCVRDCASYLVKFGGHKRACGITIKKTLIKEFDFIINRVCKLKYPDFKPGFAPLKGVDISLPVSAEFARSLERFEPCGEGNPRPVFAAEMQKGSFTRMGGGAHLKESLSGECEMVHFFAGERAQWYNSAAKKRFVFSIERSVFQNVERASLGVADAYPLQAPPAQLLTFSYLALGAGAEEIKAEEIDEEGIRALKGGICLVVCGAEGAALAERVGAGFVRAVGRPYTPCPYDTVLFCPEPGADLSGFKSVVFMQRPLTGAALKLGAQSKVYVTGVSPASLKGEVPSYEELGEIYKAVRAALRLKEGASAAGLFNAAGKGLGWEKFCAALFTFVDLGIIIYKDGGFSLPEKVEKRELSSSGLYRRLQEEYDG</sequence>
<gene>
    <name evidence="9" type="primary">recJ</name>
    <name evidence="9" type="ORF">IAB07_01360</name>
</gene>
<dbReference type="Proteomes" id="UP000824145">
    <property type="component" value="Unassembled WGS sequence"/>
</dbReference>
<dbReference type="Gene3D" id="3.90.1640.30">
    <property type="match status" value="1"/>
</dbReference>
<evidence type="ECO:0000256" key="4">
    <source>
        <dbReference type="ARBA" id="ARBA00022801"/>
    </source>
</evidence>
<comment type="caution">
    <text evidence="9">The sequence shown here is derived from an EMBL/GenBank/DDBJ whole genome shotgun (WGS) entry which is preliminary data.</text>
</comment>
<dbReference type="InterPro" id="IPR041122">
    <property type="entry name" value="RecJ_OB"/>
</dbReference>
<dbReference type="AlphaFoldDB" id="A0A9D1SJ61"/>
<dbReference type="Pfam" id="PF01368">
    <property type="entry name" value="DHH"/>
    <property type="match status" value="1"/>
</dbReference>
<dbReference type="InterPro" id="IPR004610">
    <property type="entry name" value="RecJ"/>
</dbReference>
<dbReference type="PANTHER" id="PTHR30255">
    <property type="entry name" value="SINGLE-STRANDED-DNA-SPECIFIC EXONUCLEASE RECJ"/>
    <property type="match status" value="1"/>
</dbReference>
<dbReference type="GO" id="GO:0008409">
    <property type="term" value="F:5'-3' exonuclease activity"/>
    <property type="evidence" value="ECO:0007669"/>
    <property type="project" value="InterPro"/>
</dbReference>
<dbReference type="SUPFAM" id="SSF64182">
    <property type="entry name" value="DHH phosphoesterases"/>
    <property type="match status" value="1"/>
</dbReference>
<evidence type="ECO:0000256" key="5">
    <source>
        <dbReference type="ARBA" id="ARBA00022839"/>
    </source>
</evidence>
<reference evidence="9" key="1">
    <citation type="submission" date="2020-10" db="EMBL/GenBank/DDBJ databases">
        <authorList>
            <person name="Gilroy R."/>
        </authorList>
    </citation>
    <scope>NUCLEOTIDE SEQUENCE</scope>
    <source>
        <strain evidence="9">9366</strain>
    </source>
</reference>
<name>A0A9D1SJ61_9FIRM</name>
<dbReference type="GO" id="GO:0006281">
    <property type="term" value="P:DNA repair"/>
    <property type="evidence" value="ECO:0007669"/>
    <property type="project" value="InterPro"/>
</dbReference>
<dbReference type="Pfam" id="PF02272">
    <property type="entry name" value="DHHA1"/>
    <property type="match status" value="1"/>
</dbReference>
<dbReference type="GO" id="GO:0006310">
    <property type="term" value="P:DNA recombination"/>
    <property type="evidence" value="ECO:0007669"/>
    <property type="project" value="InterPro"/>
</dbReference>
<proteinExistence type="inferred from homology"/>
<dbReference type="PANTHER" id="PTHR30255:SF2">
    <property type="entry name" value="SINGLE-STRANDED-DNA-SPECIFIC EXONUCLEASE RECJ"/>
    <property type="match status" value="1"/>
</dbReference>
<accession>A0A9D1SJ61</accession>
<keyword evidence="5 9" id="KW-0269">Exonuclease</keyword>
<dbReference type="Pfam" id="PF17768">
    <property type="entry name" value="RecJ_OB"/>
    <property type="match status" value="1"/>
</dbReference>
<feature type="domain" description="DDH" evidence="6">
    <location>
        <begin position="60"/>
        <end position="204"/>
    </location>
</feature>
<evidence type="ECO:0000259" key="6">
    <source>
        <dbReference type="Pfam" id="PF01368"/>
    </source>
</evidence>
<organism evidence="9 10">
    <name type="scientific">Candidatus Caccalectryoclostridium excrementigallinarum</name>
    <dbReference type="NCBI Taxonomy" id="2840710"/>
    <lineage>
        <taxon>Bacteria</taxon>
        <taxon>Bacillati</taxon>
        <taxon>Bacillota</taxon>
        <taxon>Clostridia</taxon>
        <taxon>Christensenellales</taxon>
        <taxon>Christensenellaceae</taxon>
        <taxon>Christensenellaceae incertae sedis</taxon>
        <taxon>Candidatus Caccalectryoclostridium</taxon>
    </lineage>
</organism>
<dbReference type="NCBIfam" id="TIGR00644">
    <property type="entry name" value="recJ"/>
    <property type="match status" value="1"/>
</dbReference>
<keyword evidence="4" id="KW-0378">Hydrolase</keyword>
<dbReference type="EMBL" id="DVNJ01000004">
    <property type="protein sequence ID" value="HIU62404.1"/>
    <property type="molecule type" value="Genomic_DNA"/>
</dbReference>
<keyword evidence="3" id="KW-0540">Nuclease</keyword>
<evidence type="ECO:0000256" key="3">
    <source>
        <dbReference type="ARBA" id="ARBA00022722"/>
    </source>
</evidence>
<feature type="domain" description="DHHA1" evidence="7">
    <location>
        <begin position="320"/>
        <end position="411"/>
    </location>
</feature>
<evidence type="ECO:0000256" key="1">
    <source>
        <dbReference type="ARBA" id="ARBA00005915"/>
    </source>
</evidence>
<evidence type="ECO:0000313" key="10">
    <source>
        <dbReference type="Proteomes" id="UP000824145"/>
    </source>
</evidence>
<evidence type="ECO:0000313" key="9">
    <source>
        <dbReference type="EMBL" id="HIU62404.1"/>
    </source>
</evidence>
<evidence type="ECO:0000259" key="8">
    <source>
        <dbReference type="Pfam" id="PF17768"/>
    </source>
</evidence>
<dbReference type="InterPro" id="IPR001667">
    <property type="entry name" value="DDH_dom"/>
</dbReference>
<dbReference type="Gene3D" id="3.10.310.30">
    <property type="match status" value="1"/>
</dbReference>
<protein>
    <recommendedName>
        <fullName evidence="2">Single-stranded-DNA-specific exonuclease RecJ</fullName>
    </recommendedName>
</protein>
<dbReference type="InterPro" id="IPR051673">
    <property type="entry name" value="SSDNA_exonuclease_RecJ"/>
</dbReference>
<dbReference type="GO" id="GO:0003676">
    <property type="term" value="F:nucleic acid binding"/>
    <property type="evidence" value="ECO:0007669"/>
    <property type="project" value="InterPro"/>
</dbReference>